<feature type="non-terminal residue" evidence="1">
    <location>
        <position position="120"/>
    </location>
</feature>
<accession>A0A382KDR8</accession>
<sequence length="120" mass="13044">MNLSSLLCSSALLAVVGLQVHAQKPPKGFEKIDQEIVISTMEAQMKYDVRSFSVKPNAKVKLVFKNPDALPHNLIICTPGKKKGGDRGQEVVDAVLKLGDKGVEQNWEPKGHPRILVSSG</sequence>
<gene>
    <name evidence="1" type="ORF">METZ01_LOCUS275173</name>
</gene>
<name>A0A382KDR8_9ZZZZ</name>
<dbReference type="Gene3D" id="2.60.40.420">
    <property type="entry name" value="Cupredoxins - blue copper proteins"/>
    <property type="match status" value="1"/>
</dbReference>
<dbReference type="EMBL" id="UINC01079883">
    <property type="protein sequence ID" value="SVC22319.1"/>
    <property type="molecule type" value="Genomic_DNA"/>
</dbReference>
<organism evidence="1">
    <name type="scientific">marine metagenome</name>
    <dbReference type="NCBI Taxonomy" id="408172"/>
    <lineage>
        <taxon>unclassified sequences</taxon>
        <taxon>metagenomes</taxon>
        <taxon>ecological metagenomes</taxon>
    </lineage>
</organism>
<dbReference type="AlphaFoldDB" id="A0A382KDR8"/>
<proteinExistence type="predicted"/>
<protein>
    <recommendedName>
        <fullName evidence="2">Blue (type 1) copper domain-containing protein</fullName>
    </recommendedName>
</protein>
<dbReference type="InterPro" id="IPR008972">
    <property type="entry name" value="Cupredoxin"/>
</dbReference>
<evidence type="ECO:0000313" key="1">
    <source>
        <dbReference type="EMBL" id="SVC22319.1"/>
    </source>
</evidence>
<dbReference type="SUPFAM" id="SSF49503">
    <property type="entry name" value="Cupredoxins"/>
    <property type="match status" value="1"/>
</dbReference>
<reference evidence="1" key="1">
    <citation type="submission" date="2018-05" db="EMBL/GenBank/DDBJ databases">
        <authorList>
            <person name="Lanie J.A."/>
            <person name="Ng W.-L."/>
            <person name="Kazmierczak K.M."/>
            <person name="Andrzejewski T.M."/>
            <person name="Davidsen T.M."/>
            <person name="Wayne K.J."/>
            <person name="Tettelin H."/>
            <person name="Glass J.I."/>
            <person name="Rusch D."/>
            <person name="Podicherti R."/>
            <person name="Tsui H.-C.T."/>
            <person name="Winkler M.E."/>
        </authorList>
    </citation>
    <scope>NUCLEOTIDE SEQUENCE</scope>
</reference>
<evidence type="ECO:0008006" key="2">
    <source>
        <dbReference type="Google" id="ProtNLM"/>
    </source>
</evidence>